<name>A0ABW0UXV2_9ACTN</name>
<evidence type="ECO:0000259" key="2">
    <source>
        <dbReference type="Pfam" id="PF02342"/>
    </source>
</evidence>
<sequence length="201" mass="20898">MHVLPRGGVVDLLRPNGPAPAPRWTVTASWAQQTSCGIDVVAFVVDDDEQVACDEDFVFYGAPENPAGTVRLHSDGPTEQTVGVDLTALPPAARKVVVAAAVDGAATFGDIGAIHIASGPGTSSAPLAQATLDAATTERTLLLVELYRRGPLWRLRTVGQGYDHGLDDALARAYGVDVADWPGAQRGADGGQLRGPGPGRR</sequence>
<proteinExistence type="inferred from homology"/>
<reference evidence="4" key="1">
    <citation type="journal article" date="2019" name="Int. J. Syst. Evol. Microbiol.">
        <title>The Global Catalogue of Microorganisms (GCM) 10K type strain sequencing project: providing services to taxonomists for standard genome sequencing and annotation.</title>
        <authorList>
            <consortium name="The Broad Institute Genomics Platform"/>
            <consortium name="The Broad Institute Genome Sequencing Center for Infectious Disease"/>
            <person name="Wu L."/>
            <person name="Ma J."/>
        </authorList>
    </citation>
    <scope>NUCLEOTIDE SEQUENCE [LARGE SCALE GENOMIC DNA]</scope>
    <source>
        <strain evidence="4">CGMCC 4.7248</strain>
    </source>
</reference>
<dbReference type="EMBL" id="JBHSNY010000013">
    <property type="protein sequence ID" value="MFC5638451.1"/>
    <property type="molecule type" value="Genomic_DNA"/>
</dbReference>
<dbReference type="InterPro" id="IPR051324">
    <property type="entry name" value="Stress/Tellurium_Resist"/>
</dbReference>
<comment type="caution">
    <text evidence="3">The sequence shown here is derived from an EMBL/GenBank/DDBJ whole genome shotgun (WGS) entry which is preliminary data.</text>
</comment>
<dbReference type="Pfam" id="PF02342">
    <property type="entry name" value="TerD"/>
    <property type="match status" value="1"/>
</dbReference>
<dbReference type="CDD" id="cd06974">
    <property type="entry name" value="TerD_like"/>
    <property type="match status" value="1"/>
</dbReference>
<gene>
    <name evidence="3" type="ORF">ACFPZJ_32770</name>
</gene>
<comment type="similarity">
    <text evidence="1">Belongs to the CAPAB/TerDEXZ family.</text>
</comment>
<evidence type="ECO:0000313" key="4">
    <source>
        <dbReference type="Proteomes" id="UP001596154"/>
    </source>
</evidence>
<accession>A0ABW0UXV2</accession>
<dbReference type="InterPro" id="IPR003325">
    <property type="entry name" value="TerD"/>
</dbReference>
<dbReference type="Gene3D" id="2.60.60.30">
    <property type="entry name" value="sav2460 like domains"/>
    <property type="match status" value="1"/>
</dbReference>
<feature type="domain" description="TerD" evidence="2">
    <location>
        <begin position="22"/>
        <end position="173"/>
    </location>
</feature>
<evidence type="ECO:0000313" key="3">
    <source>
        <dbReference type="EMBL" id="MFC5638451.1"/>
    </source>
</evidence>
<dbReference type="PANTHER" id="PTHR32097:SF4">
    <property type="entry name" value="GENERAL STRESS PROTEIN 16U"/>
    <property type="match status" value="1"/>
</dbReference>
<protein>
    <submittedName>
        <fullName evidence="3">TerD family protein</fullName>
    </submittedName>
</protein>
<evidence type="ECO:0000256" key="1">
    <source>
        <dbReference type="ARBA" id="ARBA00008775"/>
    </source>
</evidence>
<dbReference type="PANTHER" id="PTHR32097">
    <property type="entry name" value="CAMP-BINDING PROTEIN 1-RELATED"/>
    <property type="match status" value="1"/>
</dbReference>
<organism evidence="3 4">
    <name type="scientific">Streptomyces bullii</name>
    <dbReference type="NCBI Taxonomy" id="349910"/>
    <lineage>
        <taxon>Bacteria</taxon>
        <taxon>Bacillati</taxon>
        <taxon>Actinomycetota</taxon>
        <taxon>Actinomycetes</taxon>
        <taxon>Kitasatosporales</taxon>
        <taxon>Streptomycetaceae</taxon>
        <taxon>Streptomyces</taxon>
    </lineage>
</organism>
<dbReference type="Proteomes" id="UP001596154">
    <property type="component" value="Unassembled WGS sequence"/>
</dbReference>
<keyword evidence="4" id="KW-1185">Reference proteome</keyword>